<accession>A0A9D1ME09</accession>
<reference evidence="1" key="1">
    <citation type="submission" date="2020-10" db="EMBL/GenBank/DDBJ databases">
        <authorList>
            <person name="Gilroy R."/>
        </authorList>
    </citation>
    <scope>NUCLEOTIDE SEQUENCE</scope>
    <source>
        <strain evidence="1">11687</strain>
    </source>
</reference>
<proteinExistence type="predicted"/>
<dbReference type="EMBL" id="DVMZ01000006">
    <property type="protein sequence ID" value="HIU58496.1"/>
    <property type="molecule type" value="Genomic_DNA"/>
</dbReference>
<comment type="caution">
    <text evidence="1">The sequence shown here is derived from an EMBL/GenBank/DDBJ whole genome shotgun (WGS) entry which is preliminary data.</text>
</comment>
<dbReference type="Proteomes" id="UP000824081">
    <property type="component" value="Unassembled WGS sequence"/>
</dbReference>
<reference evidence="1" key="2">
    <citation type="journal article" date="2021" name="PeerJ">
        <title>Extensive microbial diversity within the chicken gut microbiome revealed by metagenomics and culture.</title>
        <authorList>
            <person name="Gilroy R."/>
            <person name="Ravi A."/>
            <person name="Getino M."/>
            <person name="Pursley I."/>
            <person name="Horton D.L."/>
            <person name="Alikhan N.F."/>
            <person name="Baker D."/>
            <person name="Gharbi K."/>
            <person name="Hall N."/>
            <person name="Watson M."/>
            <person name="Adriaenssens E.M."/>
            <person name="Foster-Nyarko E."/>
            <person name="Jarju S."/>
            <person name="Secka A."/>
            <person name="Antonio M."/>
            <person name="Oren A."/>
            <person name="Chaudhuri R.R."/>
            <person name="La Ragione R."/>
            <person name="Hildebrand F."/>
            <person name="Pallen M.J."/>
        </authorList>
    </citation>
    <scope>NUCLEOTIDE SEQUENCE</scope>
    <source>
        <strain evidence="1">11687</strain>
    </source>
</reference>
<name>A0A9D1ME09_9FIRM</name>
<organism evidence="1 2">
    <name type="scientific">Candidatus Scatosoma pullistercoris</name>
    <dbReference type="NCBI Taxonomy" id="2840934"/>
    <lineage>
        <taxon>Bacteria</taxon>
        <taxon>Bacillati</taxon>
        <taxon>Bacillota</taxon>
        <taxon>Clostridia</taxon>
        <taxon>Candidatus Scatosoma</taxon>
    </lineage>
</organism>
<evidence type="ECO:0000313" key="2">
    <source>
        <dbReference type="Proteomes" id="UP000824081"/>
    </source>
</evidence>
<protein>
    <submittedName>
        <fullName evidence="1">Uncharacterized protein</fullName>
    </submittedName>
</protein>
<gene>
    <name evidence="1" type="ORF">IAC57_00195</name>
</gene>
<dbReference type="AlphaFoldDB" id="A0A9D1ME09"/>
<evidence type="ECO:0000313" key="1">
    <source>
        <dbReference type="EMBL" id="HIU58496.1"/>
    </source>
</evidence>
<sequence>MMIKAMPTTDNSRNLIFLKSSSMRLSILPRTGRFPESPPASFLFAPPRLFFDFSPRFSRLSRLSRFSAARLFLSSDTAVLVSGISDISGIYDTSSFARQNQRVWER</sequence>